<dbReference type="SUPFAM" id="SSF63817">
    <property type="entry name" value="Sortase"/>
    <property type="match status" value="1"/>
</dbReference>
<dbReference type="Gene3D" id="2.40.260.10">
    <property type="entry name" value="Sortase"/>
    <property type="match status" value="1"/>
</dbReference>
<comment type="caution">
    <text evidence="3">The sequence shown here is derived from an EMBL/GenBank/DDBJ whole genome shotgun (WGS) entry which is preliminary data.</text>
</comment>
<gene>
    <name evidence="3" type="ORF">GCM10023195_12270</name>
</gene>
<dbReference type="InterPro" id="IPR042001">
    <property type="entry name" value="Sortase_F"/>
</dbReference>
<dbReference type="Proteomes" id="UP001500212">
    <property type="component" value="Unassembled WGS sequence"/>
</dbReference>
<accession>A0ABP8TFB9</accession>
<dbReference type="Pfam" id="PF04203">
    <property type="entry name" value="Sortase"/>
    <property type="match status" value="1"/>
</dbReference>
<proteinExistence type="predicted"/>
<feature type="region of interest" description="Disordered" evidence="2">
    <location>
        <begin position="193"/>
        <end position="221"/>
    </location>
</feature>
<keyword evidence="4" id="KW-1185">Reference proteome</keyword>
<dbReference type="RefSeq" id="WP_345349626.1">
    <property type="nucleotide sequence ID" value="NZ_BAABHJ010000003.1"/>
</dbReference>
<protein>
    <submittedName>
        <fullName evidence="3">Class F sortase</fullName>
    </submittedName>
</protein>
<dbReference type="EMBL" id="BAABHJ010000003">
    <property type="protein sequence ID" value="GAA4603691.1"/>
    <property type="molecule type" value="Genomic_DNA"/>
</dbReference>
<dbReference type="CDD" id="cd05829">
    <property type="entry name" value="Sortase_F"/>
    <property type="match status" value="1"/>
</dbReference>
<sequence length="221" mass="23281">MIATGAAVLWFDACHHTGPPRPDPHAARSGAAISPPAGPVLKAAAPLRVDVPRVGIHSRLIRVGLQHDGSLGVPPLSRAQLAGWYEKGPSPGERGPAVLVGHVDTKKGPAVFFRLSSLHPGDRIEVTRADGKVATFTVDSVERVPKKHFPTQRVYGDLNFAGLRLITCGGDFDGHSYEDNTIVYAHLAMNRRPGGPSATATPATGGSPEAPRTTGRVSHKP</sequence>
<keyword evidence="1" id="KW-0378">Hydrolase</keyword>
<evidence type="ECO:0000313" key="3">
    <source>
        <dbReference type="EMBL" id="GAA4603691.1"/>
    </source>
</evidence>
<evidence type="ECO:0000256" key="2">
    <source>
        <dbReference type="SAM" id="MobiDB-lite"/>
    </source>
</evidence>
<dbReference type="InterPro" id="IPR005754">
    <property type="entry name" value="Sortase"/>
</dbReference>
<dbReference type="NCBIfam" id="NF033748">
    <property type="entry name" value="class_F_sortase"/>
    <property type="match status" value="1"/>
</dbReference>
<evidence type="ECO:0000256" key="1">
    <source>
        <dbReference type="ARBA" id="ARBA00022801"/>
    </source>
</evidence>
<organism evidence="3 4">
    <name type="scientific">Actinoallomurus liliacearum</name>
    <dbReference type="NCBI Taxonomy" id="1080073"/>
    <lineage>
        <taxon>Bacteria</taxon>
        <taxon>Bacillati</taxon>
        <taxon>Actinomycetota</taxon>
        <taxon>Actinomycetes</taxon>
        <taxon>Streptosporangiales</taxon>
        <taxon>Thermomonosporaceae</taxon>
        <taxon>Actinoallomurus</taxon>
    </lineage>
</organism>
<reference evidence="4" key="1">
    <citation type="journal article" date="2019" name="Int. J. Syst. Evol. Microbiol.">
        <title>The Global Catalogue of Microorganisms (GCM) 10K type strain sequencing project: providing services to taxonomists for standard genome sequencing and annotation.</title>
        <authorList>
            <consortium name="The Broad Institute Genomics Platform"/>
            <consortium name="The Broad Institute Genome Sequencing Center for Infectious Disease"/>
            <person name="Wu L."/>
            <person name="Ma J."/>
        </authorList>
    </citation>
    <scope>NUCLEOTIDE SEQUENCE [LARGE SCALE GENOMIC DNA]</scope>
    <source>
        <strain evidence="4">JCM 17938</strain>
    </source>
</reference>
<name>A0ABP8TFB9_9ACTN</name>
<dbReference type="InterPro" id="IPR023365">
    <property type="entry name" value="Sortase_dom-sf"/>
</dbReference>
<evidence type="ECO:0000313" key="4">
    <source>
        <dbReference type="Proteomes" id="UP001500212"/>
    </source>
</evidence>